<evidence type="ECO:0000259" key="1">
    <source>
        <dbReference type="Pfam" id="PF13308"/>
    </source>
</evidence>
<evidence type="ECO:0000313" key="3">
    <source>
        <dbReference type="Proteomes" id="UP000263232"/>
    </source>
</evidence>
<gene>
    <name evidence="2" type="ORF">CL176_08685</name>
</gene>
<dbReference type="Pfam" id="PF13308">
    <property type="entry name" value="YARHG"/>
    <property type="match status" value="1"/>
</dbReference>
<dbReference type="Gene3D" id="1.20.58.1690">
    <property type="match status" value="1"/>
</dbReference>
<dbReference type="EMBL" id="CP023434">
    <property type="protein sequence ID" value="AXY26760.1"/>
    <property type="molecule type" value="Genomic_DNA"/>
</dbReference>
<organism evidence="2 3">
    <name type="scientific">Suicoccus acidiformans</name>
    <dbReference type="NCBI Taxonomy" id="2036206"/>
    <lineage>
        <taxon>Bacteria</taxon>
        <taxon>Bacillati</taxon>
        <taxon>Bacillota</taxon>
        <taxon>Bacilli</taxon>
        <taxon>Lactobacillales</taxon>
        <taxon>Aerococcaceae</taxon>
        <taxon>Suicoccus</taxon>
    </lineage>
</organism>
<accession>A0A347WNV3</accession>
<keyword evidence="3" id="KW-1185">Reference proteome</keyword>
<reference evidence="2 3" key="1">
    <citation type="submission" date="2017-09" db="EMBL/GenBank/DDBJ databases">
        <title>Complete genome sequence of Oxytococcus suis strain ZY16052.</title>
        <authorList>
            <person name="Li F."/>
        </authorList>
    </citation>
    <scope>NUCLEOTIDE SEQUENCE [LARGE SCALE GENOMIC DNA]</scope>
    <source>
        <strain evidence="2 3">ZY16052</strain>
    </source>
</reference>
<dbReference type="InterPro" id="IPR025582">
    <property type="entry name" value="YARHG_dom"/>
</dbReference>
<dbReference type="OrthoDB" id="1682769at2"/>
<protein>
    <recommendedName>
        <fullName evidence="1">YARHG domain-containing protein</fullName>
    </recommendedName>
</protein>
<name>A0A347WNV3_9LACT</name>
<proteinExistence type="predicted"/>
<feature type="domain" description="YARHG" evidence="1">
    <location>
        <begin position="24"/>
        <end position="61"/>
    </location>
</feature>
<dbReference type="KEGG" id="abae:CL176_08685"/>
<sequence>MGGKDYDILTKQGIIFKSCGVASRSIEEIHLGKYEIYARYGYIFTSEELQAHFQGQNWCKECFNGETFPPTAVKRG</sequence>
<dbReference type="InterPro" id="IPR038434">
    <property type="entry name" value="YARHG_sf"/>
</dbReference>
<dbReference type="Proteomes" id="UP000263232">
    <property type="component" value="Chromosome"/>
</dbReference>
<dbReference type="AlphaFoldDB" id="A0A347WNV3"/>
<evidence type="ECO:0000313" key="2">
    <source>
        <dbReference type="EMBL" id="AXY26760.1"/>
    </source>
</evidence>